<dbReference type="EMBL" id="JBJURJ010000007">
    <property type="protein sequence ID" value="MFM9329034.1"/>
    <property type="molecule type" value="Genomic_DNA"/>
</dbReference>
<comment type="caution">
    <text evidence="1">The sequence shown here is derived from an EMBL/GenBank/DDBJ whole genome shotgun (WGS) entry which is preliminary data.</text>
</comment>
<dbReference type="Proteomes" id="UP001631969">
    <property type="component" value="Unassembled WGS sequence"/>
</dbReference>
<proteinExistence type="predicted"/>
<reference evidence="1" key="1">
    <citation type="submission" date="2024-12" db="EMBL/GenBank/DDBJ databases">
        <authorList>
            <person name="Wu N."/>
        </authorList>
    </citation>
    <scope>NUCLEOTIDE SEQUENCE</scope>
    <source>
        <strain evidence="1">P15</strain>
    </source>
</reference>
<evidence type="ECO:0000313" key="2">
    <source>
        <dbReference type="Proteomes" id="UP001631969"/>
    </source>
</evidence>
<gene>
    <name evidence="1" type="ORF">ACI1P1_12125</name>
</gene>
<name>A0ACC7NYC8_9BACL</name>
<organism evidence="1 2">
    <name type="scientific">Paenibacillus mesotrionivorans</name>
    <dbReference type="NCBI Taxonomy" id="3160968"/>
    <lineage>
        <taxon>Bacteria</taxon>
        <taxon>Bacillati</taxon>
        <taxon>Bacillota</taxon>
        <taxon>Bacilli</taxon>
        <taxon>Bacillales</taxon>
        <taxon>Paenibacillaceae</taxon>
        <taxon>Paenibacillus</taxon>
    </lineage>
</organism>
<sequence length="218" mass="25439">MDQLLVRKTFLDYMIKHMHGYNLLGEKALTEMLSDIKDDTKESSDSYSMLAQELYIQEKLHTAVNIYPNHFYSSLVLTIYSFLEGELLEVCKILHITRGFPSSDEEQTRDRGIRRSKKYIEKYTGISVDQGLWEEILELNRMRNIIAHHGPDFNKKLQLLVEQNLGNHVQKYDLLKETPYRNILLSSNYCGKVIDLIKVFLEQIYTKIQAGSSLNTNK</sequence>
<keyword evidence="2" id="KW-1185">Reference proteome</keyword>
<protein>
    <submittedName>
        <fullName evidence="1">Uncharacterized protein</fullName>
    </submittedName>
</protein>
<accession>A0ACC7NYC8</accession>
<evidence type="ECO:0000313" key="1">
    <source>
        <dbReference type="EMBL" id="MFM9329034.1"/>
    </source>
</evidence>